<accession>A0A150WPM8</accession>
<organism evidence="2 3">
    <name type="scientific">Bdellovibrio bacteriovorus</name>
    <dbReference type="NCBI Taxonomy" id="959"/>
    <lineage>
        <taxon>Bacteria</taxon>
        <taxon>Pseudomonadati</taxon>
        <taxon>Bdellovibrionota</taxon>
        <taxon>Bdellovibrionia</taxon>
        <taxon>Bdellovibrionales</taxon>
        <taxon>Pseudobdellovibrionaceae</taxon>
        <taxon>Bdellovibrio</taxon>
    </lineage>
</organism>
<protein>
    <submittedName>
        <fullName evidence="2">Uncharacterized protein</fullName>
    </submittedName>
</protein>
<reference evidence="2 3" key="1">
    <citation type="submission" date="2016-03" db="EMBL/GenBank/DDBJ databases">
        <authorList>
            <person name="Ploux O."/>
        </authorList>
    </citation>
    <scope>NUCLEOTIDE SEQUENCE [LARGE SCALE GENOMIC DNA]</scope>
    <source>
        <strain evidence="2 3">R0</strain>
    </source>
</reference>
<gene>
    <name evidence="2" type="ORF">AZI86_04470</name>
</gene>
<evidence type="ECO:0000313" key="3">
    <source>
        <dbReference type="Proteomes" id="UP000075320"/>
    </source>
</evidence>
<evidence type="ECO:0000256" key="1">
    <source>
        <dbReference type="SAM" id="SignalP"/>
    </source>
</evidence>
<feature type="signal peptide" evidence="1">
    <location>
        <begin position="1"/>
        <end position="19"/>
    </location>
</feature>
<dbReference type="EMBL" id="LUKE01000001">
    <property type="protein sequence ID" value="KYG66316.1"/>
    <property type="molecule type" value="Genomic_DNA"/>
</dbReference>
<name>A0A150WPM8_BDEBC</name>
<dbReference type="AlphaFoldDB" id="A0A150WPM8"/>
<keyword evidence="3" id="KW-1185">Reference proteome</keyword>
<keyword evidence="1" id="KW-0732">Signal</keyword>
<evidence type="ECO:0000313" key="2">
    <source>
        <dbReference type="EMBL" id="KYG66316.1"/>
    </source>
</evidence>
<comment type="caution">
    <text evidence="2">The sequence shown here is derived from an EMBL/GenBank/DDBJ whole genome shotgun (WGS) entry which is preliminary data.</text>
</comment>
<feature type="chain" id="PRO_5007573393" evidence="1">
    <location>
        <begin position="20"/>
        <end position="108"/>
    </location>
</feature>
<sequence>MKSLVTLIFTFLIAVTASAVTAPDAASCSQLKQELKAMQKAQQVMMTSLVNNHETFATALEEYAVKPAAKPMQKSAEAFRHRGLQGKKMAHQLNQATADLIARVSACL</sequence>
<proteinExistence type="predicted"/>
<dbReference type="Proteomes" id="UP000075320">
    <property type="component" value="Unassembled WGS sequence"/>
</dbReference>
<dbReference type="RefSeq" id="WP_061833882.1">
    <property type="nucleotide sequence ID" value="NZ_LUKE01000001.1"/>
</dbReference>